<feature type="compositionally biased region" description="Basic residues" evidence="1">
    <location>
        <begin position="353"/>
        <end position="377"/>
    </location>
</feature>
<feature type="compositionally biased region" description="Low complexity" evidence="1">
    <location>
        <begin position="295"/>
        <end position="304"/>
    </location>
</feature>
<name>A0A3P8IB73_9TREM</name>
<feature type="region of interest" description="Disordered" evidence="1">
    <location>
        <begin position="294"/>
        <end position="317"/>
    </location>
</feature>
<feature type="compositionally biased region" description="Low complexity" evidence="1">
    <location>
        <begin position="98"/>
        <end position="108"/>
    </location>
</feature>
<accession>A0A3P8IB73</accession>
<reference evidence="2 3" key="1">
    <citation type="submission" date="2018-11" db="EMBL/GenBank/DDBJ databases">
        <authorList>
            <consortium name="Pathogen Informatics"/>
        </authorList>
    </citation>
    <scope>NUCLEOTIDE SEQUENCE [LARGE SCALE GENOMIC DNA]</scope>
    <source>
        <strain evidence="2 3">Egypt</strain>
    </source>
</reference>
<feature type="region of interest" description="Disordered" evidence="1">
    <location>
        <begin position="40"/>
        <end position="65"/>
    </location>
</feature>
<organism evidence="2 3">
    <name type="scientific">Echinostoma caproni</name>
    <dbReference type="NCBI Taxonomy" id="27848"/>
    <lineage>
        <taxon>Eukaryota</taxon>
        <taxon>Metazoa</taxon>
        <taxon>Spiralia</taxon>
        <taxon>Lophotrochozoa</taxon>
        <taxon>Platyhelminthes</taxon>
        <taxon>Trematoda</taxon>
        <taxon>Digenea</taxon>
        <taxon>Plagiorchiida</taxon>
        <taxon>Echinostomata</taxon>
        <taxon>Echinostomatoidea</taxon>
        <taxon>Echinostomatidae</taxon>
        <taxon>Echinostoma</taxon>
    </lineage>
</organism>
<dbReference type="EMBL" id="UZAN01062249">
    <property type="protein sequence ID" value="VDP93178.1"/>
    <property type="molecule type" value="Genomic_DNA"/>
</dbReference>
<sequence>MFLPIRSQPSLSESNEVINQLRSVHSCPSLTHTLPTTVLEHEQASPSNPRPRSPTPNRAQATVSDPWDDLNSYAATFVDEVIQFSVWHVQSSSELHSAASPASDSFPLPSSPPQPASSASSASELKWTQSYSSSPSMDLLSSTRNQPDTCATEERASSWNCELIQLAQQIVDEVLDLAMTECIQDTEKSSLSVGSAATDTQVLATSENTEPTSEKHMSDEQTRSVPCASNPSTHSLADEAALFSSTLDVCSARCFSEEGYALSVAEPEDDDSPDVDLSTTSTVSLSSYLHLQAMSSEDSGSGSSARPTSPRSVHLFWSRPPSTRCDLSDLVITTEHPCTDATGDRGIAQRDSRHQRRRPRRDRGRHRERHPYTKRASRSLPMEYSFSSSSSGDRLATLDQLVDDDVDDVTGGVKDPYSLGEWQYQTLNFHVLPLTDPQTYLHDHCLDVLPVDRLEEKSIEVRLDSAPLGRSCILIYPLPLLTIIFPGHDYTFGTSLSGHAQYLFHTIQHHTMGNKKDKPHSRRELRITHNNEHREPQEVGWRTTFDPTETSVGG</sequence>
<gene>
    <name evidence="2" type="ORF">ECPE_LOCUS15906</name>
</gene>
<evidence type="ECO:0000313" key="3">
    <source>
        <dbReference type="Proteomes" id="UP000272942"/>
    </source>
</evidence>
<feature type="compositionally biased region" description="Basic and acidic residues" evidence="1">
    <location>
        <begin position="212"/>
        <end position="222"/>
    </location>
</feature>
<protein>
    <submittedName>
        <fullName evidence="2">Uncharacterized protein</fullName>
    </submittedName>
</protein>
<evidence type="ECO:0000313" key="2">
    <source>
        <dbReference type="EMBL" id="VDP93178.1"/>
    </source>
</evidence>
<evidence type="ECO:0000256" key="1">
    <source>
        <dbReference type="SAM" id="MobiDB-lite"/>
    </source>
</evidence>
<feature type="region of interest" description="Disordered" evidence="1">
    <location>
        <begin position="98"/>
        <end position="124"/>
    </location>
</feature>
<proteinExistence type="predicted"/>
<feature type="region of interest" description="Disordered" evidence="1">
    <location>
        <begin position="336"/>
        <end position="377"/>
    </location>
</feature>
<keyword evidence="3" id="KW-1185">Reference proteome</keyword>
<dbReference type="AlphaFoldDB" id="A0A3P8IB73"/>
<feature type="region of interest" description="Disordered" evidence="1">
    <location>
        <begin position="204"/>
        <end position="231"/>
    </location>
</feature>
<dbReference type="Proteomes" id="UP000272942">
    <property type="component" value="Unassembled WGS sequence"/>
</dbReference>